<accession>A0AAV7K275</accession>
<proteinExistence type="predicted"/>
<comment type="caution">
    <text evidence="1">The sequence shown here is derived from an EMBL/GenBank/DDBJ whole genome shotgun (WGS) entry which is preliminary data.</text>
</comment>
<organism evidence="1 2">
    <name type="scientific">Oopsacas minuta</name>
    <dbReference type="NCBI Taxonomy" id="111878"/>
    <lineage>
        <taxon>Eukaryota</taxon>
        <taxon>Metazoa</taxon>
        <taxon>Porifera</taxon>
        <taxon>Hexactinellida</taxon>
        <taxon>Hexasterophora</taxon>
        <taxon>Lyssacinosida</taxon>
        <taxon>Leucopsacidae</taxon>
        <taxon>Oopsacas</taxon>
    </lineage>
</organism>
<protein>
    <recommendedName>
        <fullName evidence="3">Transposase Tc1-like domain-containing protein</fullName>
    </recommendedName>
</protein>
<reference evidence="1 2" key="1">
    <citation type="journal article" date="2023" name="BMC Biol.">
        <title>The compact genome of the sponge Oopsacas minuta (Hexactinellida) is lacking key metazoan core genes.</title>
        <authorList>
            <person name="Santini S."/>
            <person name="Schenkelaars Q."/>
            <person name="Jourda C."/>
            <person name="Duchesne M."/>
            <person name="Belahbib H."/>
            <person name="Rocher C."/>
            <person name="Selva M."/>
            <person name="Riesgo A."/>
            <person name="Vervoort M."/>
            <person name="Leys S.P."/>
            <person name="Kodjabachian L."/>
            <person name="Le Bivic A."/>
            <person name="Borchiellini C."/>
            <person name="Claverie J.M."/>
            <person name="Renard E."/>
        </authorList>
    </citation>
    <scope>NUCLEOTIDE SEQUENCE [LARGE SCALE GENOMIC DNA]</scope>
    <source>
        <strain evidence="1">SPO-2</strain>
    </source>
</reference>
<name>A0AAV7K275_9METZ</name>
<dbReference type="Proteomes" id="UP001165289">
    <property type="component" value="Unassembled WGS sequence"/>
</dbReference>
<sequence>MSQTKVPHALKITLRTTQRWWALSRGGKSLRNKPGCGRKNSLSKAAKIIIAKSLSKPHKSTRILTKNLRRRSIVAVPHVTVLNYLKSLNATPYKPQKQPKLIDSQ</sequence>
<dbReference type="EMBL" id="JAKMXF010000199">
    <property type="protein sequence ID" value="KAI6655349.1"/>
    <property type="molecule type" value="Genomic_DNA"/>
</dbReference>
<gene>
    <name evidence="1" type="ORF">LOD99_2184</name>
</gene>
<evidence type="ECO:0000313" key="1">
    <source>
        <dbReference type="EMBL" id="KAI6655349.1"/>
    </source>
</evidence>
<evidence type="ECO:0008006" key="3">
    <source>
        <dbReference type="Google" id="ProtNLM"/>
    </source>
</evidence>
<evidence type="ECO:0000313" key="2">
    <source>
        <dbReference type="Proteomes" id="UP001165289"/>
    </source>
</evidence>
<keyword evidence="2" id="KW-1185">Reference proteome</keyword>
<dbReference type="AlphaFoldDB" id="A0AAV7K275"/>